<dbReference type="RefSeq" id="XP_067059068.1">
    <property type="nucleotide sequence ID" value="XM_067203377.1"/>
</dbReference>
<protein>
    <submittedName>
        <fullName evidence="1">Uncharacterized protein</fullName>
    </submittedName>
</protein>
<comment type="caution">
    <text evidence="1">The sequence shown here is derived from an EMBL/GenBank/DDBJ whole genome shotgun (WGS) entry which is preliminary data.</text>
</comment>
<organism evidence="1 2">
    <name type="scientific">Leishmania orientalis</name>
    <dbReference type="NCBI Taxonomy" id="2249476"/>
    <lineage>
        <taxon>Eukaryota</taxon>
        <taxon>Discoba</taxon>
        <taxon>Euglenozoa</taxon>
        <taxon>Kinetoplastea</taxon>
        <taxon>Metakinetoplastina</taxon>
        <taxon>Trypanosomatida</taxon>
        <taxon>Trypanosomatidae</taxon>
        <taxon>Leishmaniinae</taxon>
        <taxon>Leishmania</taxon>
    </lineage>
</organism>
<dbReference type="KEGG" id="loi:92357311"/>
<keyword evidence="2" id="KW-1185">Reference proteome</keyword>
<name>A0A836KHV8_9TRYP</name>
<sequence>MYSTTVCYKAQSVPLLKPFAAIPLTDGLGEVLPGPPTLAAGMAGVHAAAVVGAGVKGPAVCLVMVDSLWDCLKKVALFGAISLSTLHLSTSLRAQSGSWNGVSC</sequence>
<dbReference type="EMBL" id="JAFHLR010000035">
    <property type="protein sequence ID" value="KAG5466178.1"/>
    <property type="molecule type" value="Genomic_DNA"/>
</dbReference>
<dbReference type="AlphaFoldDB" id="A0A836KHV8"/>
<dbReference type="GeneID" id="92357311"/>
<accession>A0A836KHV8</accession>
<reference evidence="2" key="1">
    <citation type="journal article" date="2021" name="Microbiol. Resour. Announc.">
        <title>LGAAP: Leishmaniinae Genome Assembly and Annotation Pipeline.</title>
        <authorList>
            <person name="Almutairi H."/>
            <person name="Urbaniak M.D."/>
            <person name="Bates M.D."/>
            <person name="Jariyapan N."/>
            <person name="Kwakye-Nuako G."/>
            <person name="Thomaz-Soccol V."/>
            <person name="Al-Salem W.S."/>
            <person name="Dillon R.J."/>
            <person name="Bates P.A."/>
            <person name="Gatherer D."/>
        </authorList>
    </citation>
    <scope>NUCLEOTIDE SEQUENCE [LARGE SCALE GENOMIC DNA]</scope>
</reference>
<dbReference type="Proteomes" id="UP000674143">
    <property type="component" value="Unassembled WGS sequence"/>
</dbReference>
<proteinExistence type="predicted"/>
<evidence type="ECO:0000313" key="2">
    <source>
        <dbReference type="Proteomes" id="UP000674143"/>
    </source>
</evidence>
<reference evidence="2" key="2">
    <citation type="journal article" date="2021" name="Sci. Data">
        <title>Chromosome-scale genome sequencing, assembly and annotation of six genomes from subfamily Leishmaniinae.</title>
        <authorList>
            <person name="Almutairi H."/>
            <person name="Urbaniak M.D."/>
            <person name="Bates M.D."/>
            <person name="Jariyapan N."/>
            <person name="Kwakye-Nuako G."/>
            <person name="Thomaz Soccol V."/>
            <person name="Al-Salem W.S."/>
            <person name="Dillon R.J."/>
            <person name="Bates P.A."/>
            <person name="Gatherer D."/>
        </authorList>
    </citation>
    <scope>NUCLEOTIDE SEQUENCE [LARGE SCALE GENOMIC DNA]</scope>
</reference>
<evidence type="ECO:0000313" key="1">
    <source>
        <dbReference type="EMBL" id="KAG5466178.1"/>
    </source>
</evidence>
<gene>
    <name evidence="1" type="ORF">LSCM4_01322</name>
</gene>